<evidence type="ECO:0000313" key="2">
    <source>
        <dbReference type="EMBL" id="QLH81081.1"/>
    </source>
</evidence>
<reference evidence="2 3" key="1">
    <citation type="submission" date="2020-07" db="EMBL/GenBank/DDBJ databases">
        <title>Halosimplex litoreum sp. nov. and Halosimplex rubrum sp. nov., isolated from different salt environments.</title>
        <authorList>
            <person name="Cui H."/>
        </authorList>
    </citation>
    <scope>NUCLEOTIDE SEQUENCE [LARGE SCALE GENOMIC DNA]</scope>
    <source>
        <strain evidence="2 3">R2</strain>
    </source>
</reference>
<protein>
    <submittedName>
        <fullName evidence="2">Antitoxin VapB family protein</fullName>
    </submittedName>
</protein>
<keyword evidence="3" id="KW-1185">Reference proteome</keyword>
<sequence length="76" mass="8707">MSSKNISVRDDIYRALEEAKGEDESFSDVIERLLKGDEEHSLYGIVGMLDEDEVAEVREKSSAFRESADEQMDRYS</sequence>
<proteinExistence type="predicted"/>
<evidence type="ECO:0000313" key="3">
    <source>
        <dbReference type="Proteomes" id="UP000509346"/>
    </source>
</evidence>
<dbReference type="RefSeq" id="WP_179920892.1">
    <property type="nucleotide sequence ID" value="NZ_CP058909.1"/>
</dbReference>
<dbReference type="Proteomes" id="UP000509346">
    <property type="component" value="Chromosome"/>
</dbReference>
<dbReference type="AlphaFoldDB" id="A0A7D5P7F7"/>
<name>A0A7D5P7F7_9EURY</name>
<dbReference type="OrthoDB" id="9187at2157"/>
<evidence type="ECO:0000256" key="1">
    <source>
        <dbReference type="ARBA" id="ARBA00022649"/>
    </source>
</evidence>
<dbReference type="InterPro" id="IPR003847">
    <property type="entry name" value="Put_antitoxin"/>
</dbReference>
<dbReference type="KEGG" id="hpel:HZS54_05260"/>
<dbReference type="Pfam" id="PF02697">
    <property type="entry name" value="VAPB_antitox"/>
    <property type="match status" value="1"/>
</dbReference>
<dbReference type="GeneID" id="56081975"/>
<dbReference type="EMBL" id="CP058909">
    <property type="protein sequence ID" value="QLH81081.1"/>
    <property type="molecule type" value="Genomic_DNA"/>
</dbReference>
<accession>A0A7D5P7F7</accession>
<gene>
    <name evidence="2" type="ORF">HZS54_05260</name>
</gene>
<keyword evidence="1" id="KW-1277">Toxin-antitoxin system</keyword>
<organism evidence="2 3">
    <name type="scientific">Halosimplex pelagicum</name>
    <dbReference type="NCBI Taxonomy" id="869886"/>
    <lineage>
        <taxon>Archaea</taxon>
        <taxon>Methanobacteriati</taxon>
        <taxon>Methanobacteriota</taxon>
        <taxon>Stenosarchaea group</taxon>
        <taxon>Halobacteria</taxon>
        <taxon>Halobacteriales</taxon>
        <taxon>Haloarculaceae</taxon>
        <taxon>Halosimplex</taxon>
    </lineage>
</organism>